<name>F2IXM3_POLGS</name>
<evidence type="ECO:0000313" key="3">
    <source>
        <dbReference type="Proteomes" id="UP000008130"/>
    </source>
</evidence>
<dbReference type="KEGG" id="pgv:SL003B_3224"/>
<dbReference type="Pfam" id="PF01894">
    <property type="entry name" value="YjbQ"/>
    <property type="match status" value="1"/>
</dbReference>
<comment type="similarity">
    <text evidence="1">Belongs to the UPF0047 family.</text>
</comment>
<dbReference type="PANTHER" id="PTHR30615">
    <property type="entry name" value="UNCHARACTERIZED PROTEIN YJBQ-RELATED"/>
    <property type="match status" value="1"/>
</dbReference>
<dbReference type="PANTHER" id="PTHR30615:SF8">
    <property type="entry name" value="UPF0047 PROTEIN C4A8.02C"/>
    <property type="match status" value="1"/>
</dbReference>
<evidence type="ECO:0000313" key="2">
    <source>
        <dbReference type="EMBL" id="ADZ71646.1"/>
    </source>
</evidence>
<dbReference type="InterPro" id="IPR035917">
    <property type="entry name" value="YjbQ-like_sf"/>
</dbReference>
<dbReference type="SUPFAM" id="SSF111038">
    <property type="entry name" value="YjbQ-like"/>
    <property type="match status" value="1"/>
</dbReference>
<dbReference type="HOGENOM" id="CLU_096980_0_2_5"/>
<organism evidence="2 3">
    <name type="scientific">Polymorphum gilvum (strain LMG 25793 / CGMCC 1.9160 / SL003B-26A1)</name>
    <dbReference type="NCBI Taxonomy" id="991905"/>
    <lineage>
        <taxon>Bacteria</taxon>
        <taxon>Pseudomonadati</taxon>
        <taxon>Pseudomonadota</taxon>
        <taxon>Alphaproteobacteria</taxon>
        <taxon>Rhodobacterales</taxon>
        <taxon>Paracoccaceae</taxon>
        <taxon>Polymorphum</taxon>
    </lineage>
</organism>
<dbReference type="InterPro" id="IPR001602">
    <property type="entry name" value="UPF0047_YjbQ-like"/>
</dbReference>
<reference evidence="2 3" key="1">
    <citation type="journal article" date="2011" name="J. Bacteriol.">
        <title>Complete genome sequence of Polymorphum gilvum SL003B-26A1T, a crude oil-degrading bacterium from oil-polluted saline soil.</title>
        <authorList>
            <person name="Li S.G."/>
            <person name="Tang Y.Q."/>
            <person name="Nie Y."/>
            <person name="Cai M."/>
            <person name="Wu X.L."/>
        </authorList>
    </citation>
    <scope>NUCLEOTIDE SEQUENCE [LARGE SCALE GENOMIC DNA]</scope>
    <source>
        <strain evidence="3">LMG 25793 / CGMCC 1.9160 / SL003B-26A1</strain>
    </source>
</reference>
<dbReference type="PROSITE" id="PS01314">
    <property type="entry name" value="UPF0047"/>
    <property type="match status" value="1"/>
</dbReference>
<dbReference type="Gene3D" id="2.60.120.460">
    <property type="entry name" value="YjbQ-like"/>
    <property type="match status" value="1"/>
</dbReference>
<protein>
    <submittedName>
        <fullName evidence="2">Secondary thiamine-phosphate synthase enzyme</fullName>
    </submittedName>
</protein>
<dbReference type="eggNOG" id="COG0432">
    <property type="taxonomic scope" value="Bacteria"/>
</dbReference>
<dbReference type="Proteomes" id="UP000008130">
    <property type="component" value="Chromosome"/>
</dbReference>
<dbReference type="PATRIC" id="fig|991905.3.peg.3315"/>
<evidence type="ECO:0000256" key="1">
    <source>
        <dbReference type="ARBA" id="ARBA00005534"/>
    </source>
</evidence>
<dbReference type="STRING" id="991905.SL003B_3224"/>
<accession>F2IXM3</accession>
<proteinExistence type="inferred from homology"/>
<keyword evidence="3" id="KW-1185">Reference proteome</keyword>
<dbReference type="EMBL" id="CP002568">
    <property type="protein sequence ID" value="ADZ71646.1"/>
    <property type="molecule type" value="Genomic_DNA"/>
</dbReference>
<dbReference type="AlphaFoldDB" id="F2IXM3"/>
<gene>
    <name evidence="2" type="ordered locus">SL003B_3224</name>
</gene>
<dbReference type="PIRSF" id="PIRSF004681">
    <property type="entry name" value="UCP004681"/>
    <property type="match status" value="1"/>
</dbReference>
<dbReference type="NCBIfam" id="TIGR00149">
    <property type="entry name" value="TIGR00149_YjbQ"/>
    <property type="match status" value="1"/>
</dbReference>
<dbReference type="RefSeq" id="WP_013653955.1">
    <property type="nucleotide sequence ID" value="NC_015259.1"/>
</dbReference>
<sequence length="155" mass="16728">MNGRAAEVWTLDAEARSLRQALGRLVVATRPRRFHDITAPVNAWLAEIAAADGLLTLFLRHTSASLAVQENADPDVQADLVDALGRLAPETAPYRHASEGADDMPAHVKAVLTGVSLPIPVVAGRMDLGTWQAVYVVEHRAQAHQRSLTLHYLGA</sequence>
<dbReference type="OrthoDB" id="9801725at2"/>